<dbReference type="KEGG" id="vg:77929213"/>
<keyword evidence="3" id="KW-1185">Reference proteome</keyword>
<dbReference type="GeneID" id="77929213"/>
<evidence type="ECO:0000256" key="1">
    <source>
        <dbReference type="SAM" id="Phobius"/>
    </source>
</evidence>
<feature type="transmembrane region" description="Helical" evidence="1">
    <location>
        <begin position="20"/>
        <end position="39"/>
    </location>
</feature>
<dbReference type="RefSeq" id="YP_010653379.1">
    <property type="nucleotide sequence ID" value="NC_070797.1"/>
</dbReference>
<keyword evidence="1" id="KW-0812">Transmembrane</keyword>
<feature type="transmembrane region" description="Helical" evidence="1">
    <location>
        <begin position="45"/>
        <end position="63"/>
    </location>
</feature>
<name>A0A411BVX0_9CAUD</name>
<protein>
    <submittedName>
        <fullName evidence="2">Membrane protein</fullName>
    </submittedName>
</protein>
<accession>A0A411BVX0</accession>
<organism evidence="2 3">
    <name type="scientific">Gordonia phage Vasanti</name>
    <dbReference type="NCBI Taxonomy" id="2502431"/>
    <lineage>
        <taxon>Viruses</taxon>
        <taxon>Duplodnaviria</taxon>
        <taxon>Heunggongvirae</taxon>
        <taxon>Uroviricota</taxon>
        <taxon>Caudoviricetes</taxon>
        <taxon>Attisvirus</taxon>
        <taxon>Attisvirus vasanti</taxon>
    </lineage>
</organism>
<dbReference type="EMBL" id="MK359313">
    <property type="protein sequence ID" value="QAY05757.1"/>
    <property type="molecule type" value="Genomic_DNA"/>
</dbReference>
<gene>
    <name evidence="2" type="primary">19</name>
    <name evidence="2" type="ORF">SEA_VASANTI_19</name>
</gene>
<keyword evidence="1" id="KW-1133">Transmembrane helix</keyword>
<proteinExistence type="predicted"/>
<sequence>MSVPTAHAPARLIFGREPAMISAAIMAVVGLISGFWLPVSSSTQALIQTLVGAALALWVCLAVRENIVPGILAVVQAVLPPVVVTGADLTTDEQGQIYAALTTDEQGQIYAAAAVLLGLLARTNLTPKVPALDGQLVVEGEVVELNSAGLASEVANQIGPQLDDIVQAIKDGQTIRIQDERPGE</sequence>
<keyword evidence="1" id="KW-0472">Membrane</keyword>
<dbReference type="Proteomes" id="UP000290746">
    <property type="component" value="Segment"/>
</dbReference>
<evidence type="ECO:0000313" key="2">
    <source>
        <dbReference type="EMBL" id="QAY05757.1"/>
    </source>
</evidence>
<reference evidence="2 3" key="1">
    <citation type="submission" date="2019-01" db="EMBL/GenBank/DDBJ databases">
        <authorList>
            <person name="Braley A."/>
            <person name="Cevasco M.E."/>
            <person name="Cornely K.A."/>
            <person name="Deaver S."/>
            <person name="Easterwood J.C."/>
            <person name="Korey C.A."/>
            <person name="Neely M."/>
            <person name="Reyna N."/>
            <person name="Tobiason D."/>
            <person name="Wilczek M."/>
            <person name="Molloy S.D."/>
            <person name="Garlena R.A."/>
            <person name="Russell D.A."/>
            <person name="Pope W.H."/>
            <person name="Jacobs-Sera D."/>
            <person name="Hatfull G.F."/>
        </authorList>
    </citation>
    <scope>NUCLEOTIDE SEQUENCE [LARGE SCALE GENOMIC DNA]</scope>
</reference>
<evidence type="ECO:0000313" key="3">
    <source>
        <dbReference type="Proteomes" id="UP000290746"/>
    </source>
</evidence>